<gene>
    <name evidence="2" type="ORF">WJ33_03595</name>
</gene>
<dbReference type="PROSITE" id="PS50943">
    <property type="entry name" value="HTH_CROC1"/>
    <property type="match status" value="1"/>
</dbReference>
<dbReference type="EMBL" id="LOXM01000156">
    <property type="protein sequence ID" value="KVG63471.1"/>
    <property type="molecule type" value="Genomic_DNA"/>
</dbReference>
<organism evidence="2 3">
    <name type="scientific">Burkholderia ubonensis</name>
    <dbReference type="NCBI Taxonomy" id="101571"/>
    <lineage>
        <taxon>Bacteria</taxon>
        <taxon>Pseudomonadati</taxon>
        <taxon>Pseudomonadota</taxon>
        <taxon>Betaproteobacteria</taxon>
        <taxon>Burkholderiales</taxon>
        <taxon>Burkholderiaceae</taxon>
        <taxon>Burkholderia</taxon>
        <taxon>Burkholderia cepacia complex</taxon>
    </lineage>
</organism>
<dbReference type="OrthoDB" id="2736385at2"/>
<dbReference type="RefSeq" id="WP_059753848.1">
    <property type="nucleotide sequence ID" value="NZ_CP013414.1"/>
</dbReference>
<proteinExistence type="predicted"/>
<reference evidence="2 3" key="1">
    <citation type="submission" date="2015-11" db="EMBL/GenBank/DDBJ databases">
        <title>Expanding the genomic diversity of Burkholderia species for the development of highly accurate diagnostics.</title>
        <authorList>
            <person name="Sahl J."/>
            <person name="Keim P."/>
            <person name="Wagner D."/>
        </authorList>
    </citation>
    <scope>NUCLEOTIDE SEQUENCE [LARGE SCALE GENOMIC DNA]</scope>
    <source>
        <strain evidence="2 3">MSMB2036</strain>
    </source>
</reference>
<dbReference type="Gene3D" id="1.10.260.40">
    <property type="entry name" value="lambda repressor-like DNA-binding domains"/>
    <property type="match status" value="1"/>
</dbReference>
<comment type="caution">
    <text evidence="2">The sequence shown here is derived from an EMBL/GenBank/DDBJ whole genome shotgun (WGS) entry which is preliminary data.</text>
</comment>
<dbReference type="CDD" id="cd00093">
    <property type="entry name" value="HTH_XRE"/>
    <property type="match status" value="1"/>
</dbReference>
<evidence type="ECO:0000313" key="3">
    <source>
        <dbReference type="Proteomes" id="UP000064029"/>
    </source>
</evidence>
<protein>
    <submittedName>
        <fullName evidence="2">XRE family transcriptional regulator</fullName>
    </submittedName>
</protein>
<dbReference type="SMART" id="SM00530">
    <property type="entry name" value="HTH_XRE"/>
    <property type="match status" value="1"/>
</dbReference>
<accession>A0A118HQV3</accession>
<name>A0A118HQV3_9BURK</name>
<dbReference type="Pfam" id="PF01381">
    <property type="entry name" value="HTH_3"/>
    <property type="match status" value="1"/>
</dbReference>
<dbReference type="GO" id="GO:0003677">
    <property type="term" value="F:DNA binding"/>
    <property type="evidence" value="ECO:0007669"/>
    <property type="project" value="InterPro"/>
</dbReference>
<dbReference type="InterPro" id="IPR010982">
    <property type="entry name" value="Lambda_DNA-bd_dom_sf"/>
</dbReference>
<evidence type="ECO:0000259" key="1">
    <source>
        <dbReference type="PROSITE" id="PS50943"/>
    </source>
</evidence>
<sequence>MIELTTVKKRLLTDPATRAEYDAQAFGFAVARELVAARVRAGLTQEQVAERMQTTHSTIARMESGRTMPSLRTLFRYAEATGSRAVVRIEAAK</sequence>
<dbReference type="Proteomes" id="UP000064029">
    <property type="component" value="Unassembled WGS sequence"/>
</dbReference>
<dbReference type="SUPFAM" id="SSF47413">
    <property type="entry name" value="lambda repressor-like DNA-binding domains"/>
    <property type="match status" value="1"/>
</dbReference>
<feature type="domain" description="HTH cro/C1-type" evidence="1">
    <location>
        <begin position="34"/>
        <end position="88"/>
    </location>
</feature>
<dbReference type="InterPro" id="IPR001387">
    <property type="entry name" value="Cro/C1-type_HTH"/>
</dbReference>
<dbReference type="AlphaFoldDB" id="A0A118HQV3"/>
<evidence type="ECO:0000313" key="2">
    <source>
        <dbReference type="EMBL" id="KVG63471.1"/>
    </source>
</evidence>